<feature type="domain" description="FAD-binding" evidence="3">
    <location>
        <begin position="4"/>
        <end position="36"/>
    </location>
</feature>
<gene>
    <name evidence="4" type="ORF">QTN89_13945</name>
</gene>
<organism evidence="4 5">
    <name type="scientific">Roseiconus lacunae</name>
    <dbReference type="NCBI Taxonomy" id="2605694"/>
    <lineage>
        <taxon>Bacteria</taxon>
        <taxon>Pseudomonadati</taxon>
        <taxon>Planctomycetota</taxon>
        <taxon>Planctomycetia</taxon>
        <taxon>Pirellulales</taxon>
        <taxon>Pirellulaceae</taxon>
        <taxon>Roseiconus</taxon>
    </lineage>
</organism>
<dbReference type="Pfam" id="PF01494">
    <property type="entry name" value="FAD_binding_3"/>
    <property type="match status" value="1"/>
</dbReference>
<dbReference type="InterPro" id="IPR036188">
    <property type="entry name" value="FAD/NAD-bd_sf"/>
</dbReference>
<evidence type="ECO:0000256" key="2">
    <source>
        <dbReference type="ARBA" id="ARBA00023033"/>
    </source>
</evidence>
<sequence>MKQYDVIVIGSGFSGSILSRILASRGVRVLLVDRGQHPRFAIGESSTPIADLLLRRLGERYGMDDLVSMSTYRGWQETLPQLSCGLKRGFSYFKHGRCGNTVRENFLGESSLLVAASPNDEVSDTHWYRKEVDAYHFQQAIRAGVDAIENNGVVDIRFRGPHHGPIVVLNGRENLTADLIIDASGAGSVAARINERPALTKQLRTHTCATFAHYRGVNSFAAEFNARHRDDRATEPFNADAAAQHHLIKDGWAWMLRFNNGVTSVGVTLNVGETIHADFTTQRRCFELLDRRLDEYPSLHRILKDAQRIDPVDDVVCLPRLQRLYDPVINARCVLMPSTAAMIDPLHSTGIAHALSGVERLSDLILSDRVYQIDHLDRYRDAVVKEATLIDQLVHMAYRSINHFPRFTAASMIYFAIAIACEEQLLAGESPDYYWLANDRSVNEIVHQCDQALAQNGNDDTVIDRVRELIEPINQVGLLDDTVTNRYAYTATKTA</sequence>
<dbReference type="PANTHER" id="PTHR43747">
    <property type="entry name" value="FAD-BINDING PROTEIN"/>
    <property type="match status" value="1"/>
</dbReference>
<keyword evidence="2" id="KW-0503">Monooxygenase</keyword>
<dbReference type="Gene3D" id="3.50.50.60">
    <property type="entry name" value="FAD/NAD(P)-binding domain"/>
    <property type="match status" value="1"/>
</dbReference>
<protein>
    <submittedName>
        <fullName evidence="4">Tryptophan 7-halogenase</fullName>
    </submittedName>
</protein>
<dbReference type="InterPro" id="IPR050816">
    <property type="entry name" value="Flavin-dep_Halogenase_NPB"/>
</dbReference>
<evidence type="ECO:0000256" key="1">
    <source>
        <dbReference type="ARBA" id="ARBA00023002"/>
    </source>
</evidence>
<dbReference type="InterPro" id="IPR006905">
    <property type="entry name" value="Flavin_halogenase"/>
</dbReference>
<comment type="caution">
    <text evidence="4">The sequence shown here is derived from an EMBL/GenBank/DDBJ whole genome shotgun (WGS) entry which is preliminary data.</text>
</comment>
<proteinExistence type="predicted"/>
<evidence type="ECO:0000313" key="4">
    <source>
        <dbReference type="EMBL" id="MDM4016542.1"/>
    </source>
</evidence>
<reference evidence="4 5" key="1">
    <citation type="submission" date="2023-06" db="EMBL/GenBank/DDBJ databases">
        <title>Roseiconus lacunae JC819 isolated from Gulf of Mannar region, Tamil Nadu.</title>
        <authorList>
            <person name="Pk S."/>
            <person name="Ch S."/>
            <person name="Ch V.R."/>
        </authorList>
    </citation>
    <scope>NUCLEOTIDE SEQUENCE [LARGE SCALE GENOMIC DNA]</scope>
    <source>
        <strain evidence="4 5">JC819</strain>
    </source>
</reference>
<name>A0ABT7PJ65_9BACT</name>
<dbReference type="Proteomes" id="UP001239462">
    <property type="component" value="Unassembled WGS sequence"/>
</dbReference>
<accession>A0ABT7PJ65</accession>
<keyword evidence="5" id="KW-1185">Reference proteome</keyword>
<dbReference type="EMBL" id="JASZZN010000009">
    <property type="protein sequence ID" value="MDM4016542.1"/>
    <property type="molecule type" value="Genomic_DNA"/>
</dbReference>
<keyword evidence="1" id="KW-0560">Oxidoreductase</keyword>
<evidence type="ECO:0000259" key="3">
    <source>
        <dbReference type="Pfam" id="PF01494"/>
    </source>
</evidence>
<dbReference type="SUPFAM" id="SSF51905">
    <property type="entry name" value="FAD/NAD(P)-binding domain"/>
    <property type="match status" value="1"/>
</dbReference>
<dbReference type="Pfam" id="PF04820">
    <property type="entry name" value="Trp_halogenase"/>
    <property type="match status" value="1"/>
</dbReference>
<evidence type="ECO:0000313" key="5">
    <source>
        <dbReference type="Proteomes" id="UP001239462"/>
    </source>
</evidence>
<dbReference type="InterPro" id="IPR002938">
    <property type="entry name" value="FAD-bd"/>
</dbReference>
<dbReference type="PRINTS" id="PR00420">
    <property type="entry name" value="RNGMNOXGNASE"/>
</dbReference>
<dbReference type="RefSeq" id="WP_289164190.1">
    <property type="nucleotide sequence ID" value="NZ_JASZZN010000009.1"/>
</dbReference>
<dbReference type="PANTHER" id="PTHR43747:SF5">
    <property type="entry name" value="FAD-BINDING DOMAIN-CONTAINING PROTEIN"/>
    <property type="match status" value="1"/>
</dbReference>